<reference evidence="3 4" key="1">
    <citation type="journal article" date="2019" name="Philos. Trans. R. Soc. Lond., B, Biol. Sci.">
        <title>Ant behaviour and brain gene expression of defending hosts depend on the ecological success of the intruding social parasite.</title>
        <authorList>
            <person name="Kaur R."/>
            <person name="Stoldt M."/>
            <person name="Jongepier E."/>
            <person name="Feldmeyer B."/>
            <person name="Menzel F."/>
            <person name="Bornberg-Bauer E."/>
            <person name="Foitzik S."/>
        </authorList>
    </citation>
    <scope>NUCLEOTIDE SEQUENCE [LARGE SCALE GENOMIC DNA]</scope>
    <source>
        <tissue evidence="3">Whole body</tissue>
    </source>
</reference>
<sequence>MLAANSAYGCRDCHQFAPGSATSIATLGNPGTARPKFSPRITTTRLKTSPGCIGSYTDPACVARMKRLKNRKTNGTSKLDLSKRKPADYMELAYREAISKLKYLLAESYAPTGMSGIKQRSARSIYKSSNPRISESGEDTDDQSMISDSFRRKDLSRNAALNTYPPLSKTIQSSKAYSNIALSRADLQSIPPELTSFIERQEDYIEQLERESQYCRDELMNLLSKVREVVAENEALHSRNQVALSKCVLQDHKDRCGVNHECHKQDEGGHVDNTLECKREKFLEGPSIMFESRISELEAQLTQAKLELRKAQEENQANLKRLSESGSSESNAELRAELDKALRAKYEAEMKLEESQKLLSVARDKETEATQRARRSMGDRQEIEFERNQSEMEIRRLKDELERQHEKLREAAQDANRRITEERQQVERRYNQQIEQLTADIATNWETTNKSQLESEKQRREINELRRELSQKQTAMDNLKKELQNKISTLQSDLNQALSEKDAAEQEVLTGKLAAERSDRQARQEQSRLQAEINSYKQRLERADADLVHCRRENLRLLEQIASLEKEISMSKIVRSEENRSETTPRLEKEKELTSMIMNMETKHGKISPLGMPMLAATVAGLEDALSNQATLVSRLTAECQSLTQRLEANNLKHKEEMAGLQSNIEHLSSKIQGSLVSHAGGIVVEANDDTGAFHYNATMDSVVSPHTNGLPTGASASRMTHQDYDTANGQQVAGQGSEIQYSNAPKRNDQMQGDLYGLSSDQNNFAPSTAETAEVYQQQGDVRNNEQYMANDPNMEAYMMDHDHNQYDEYDPSQYPEEQYVNGNQYNVMTDQTENNQTVSDVARTSTETLH</sequence>
<dbReference type="Pfam" id="PF15964">
    <property type="entry name" value="CCCAP"/>
    <property type="match status" value="2"/>
</dbReference>
<evidence type="ECO:0000256" key="2">
    <source>
        <dbReference type="SAM" id="MobiDB-lite"/>
    </source>
</evidence>
<dbReference type="InterPro" id="IPR031887">
    <property type="entry name" value="SDCCAG8"/>
</dbReference>
<protein>
    <submittedName>
        <fullName evidence="3">Serologically defined colon cancer antigen 8-like protein</fullName>
    </submittedName>
</protein>
<keyword evidence="1" id="KW-0175">Coiled coil</keyword>
<feature type="region of interest" description="Disordered" evidence="2">
    <location>
        <begin position="120"/>
        <end position="145"/>
    </location>
</feature>
<feature type="coiled-coil region" evidence="1">
    <location>
        <begin position="633"/>
        <end position="671"/>
    </location>
</feature>
<feature type="region of interest" description="Disordered" evidence="2">
    <location>
        <begin position="833"/>
        <end position="852"/>
    </location>
</feature>
<proteinExistence type="predicted"/>
<evidence type="ECO:0000313" key="4">
    <source>
        <dbReference type="Proteomes" id="UP000310200"/>
    </source>
</evidence>
<name>A0A4S2KJR4_9HYME</name>
<comment type="caution">
    <text evidence="3">The sequence shown here is derived from an EMBL/GenBank/DDBJ whole genome shotgun (WGS) entry which is preliminary data.</text>
</comment>
<dbReference type="GO" id="GO:0005813">
    <property type="term" value="C:centrosome"/>
    <property type="evidence" value="ECO:0007669"/>
    <property type="project" value="InterPro"/>
</dbReference>
<accession>A0A4S2KJR4</accession>
<gene>
    <name evidence="3" type="ORF">DBV15_06618</name>
</gene>
<dbReference type="STRING" id="300112.A0A4S2KJR4"/>
<dbReference type="PANTHER" id="PTHR34343">
    <property type="entry name" value="SEROLOGICALLY DEFINED COLON CANCER ANTIGEN 8"/>
    <property type="match status" value="1"/>
</dbReference>
<dbReference type="Proteomes" id="UP000310200">
    <property type="component" value="Unassembled WGS sequence"/>
</dbReference>
<dbReference type="AlphaFoldDB" id="A0A4S2KJR4"/>
<evidence type="ECO:0000313" key="3">
    <source>
        <dbReference type="EMBL" id="TGZ49845.1"/>
    </source>
</evidence>
<feature type="coiled-coil region" evidence="1">
    <location>
        <begin position="294"/>
        <end position="351"/>
    </location>
</feature>
<evidence type="ECO:0000256" key="1">
    <source>
        <dbReference type="SAM" id="Coils"/>
    </source>
</evidence>
<dbReference type="GO" id="GO:0007098">
    <property type="term" value="P:centrosome cycle"/>
    <property type="evidence" value="ECO:0007669"/>
    <property type="project" value="InterPro"/>
</dbReference>
<feature type="coiled-coil region" evidence="1">
    <location>
        <begin position="198"/>
        <end position="225"/>
    </location>
</feature>
<dbReference type="EMBL" id="QBLH01002093">
    <property type="protein sequence ID" value="TGZ49845.1"/>
    <property type="molecule type" value="Genomic_DNA"/>
</dbReference>
<keyword evidence="4" id="KW-1185">Reference proteome</keyword>
<dbReference type="PANTHER" id="PTHR34343:SF1">
    <property type="entry name" value="SEROLOGICALLY DEFINED COLON CANCER ANTIGEN 8"/>
    <property type="match status" value="1"/>
</dbReference>
<feature type="region of interest" description="Disordered" evidence="2">
    <location>
        <begin position="362"/>
        <end position="384"/>
    </location>
</feature>
<organism evidence="3 4">
    <name type="scientific">Temnothorax longispinosus</name>
    <dbReference type="NCBI Taxonomy" id="300112"/>
    <lineage>
        <taxon>Eukaryota</taxon>
        <taxon>Metazoa</taxon>
        <taxon>Ecdysozoa</taxon>
        <taxon>Arthropoda</taxon>
        <taxon>Hexapoda</taxon>
        <taxon>Insecta</taxon>
        <taxon>Pterygota</taxon>
        <taxon>Neoptera</taxon>
        <taxon>Endopterygota</taxon>
        <taxon>Hymenoptera</taxon>
        <taxon>Apocrita</taxon>
        <taxon>Aculeata</taxon>
        <taxon>Formicoidea</taxon>
        <taxon>Formicidae</taxon>
        <taxon>Myrmicinae</taxon>
        <taxon>Temnothorax</taxon>
    </lineage>
</organism>
<dbReference type="GO" id="GO:0035148">
    <property type="term" value="P:tube formation"/>
    <property type="evidence" value="ECO:0007669"/>
    <property type="project" value="TreeGrafter"/>
</dbReference>
<dbReference type="GO" id="GO:0005814">
    <property type="term" value="C:centriole"/>
    <property type="evidence" value="ECO:0007669"/>
    <property type="project" value="TreeGrafter"/>
</dbReference>
<dbReference type="GO" id="GO:0030010">
    <property type="term" value="P:establishment of cell polarity"/>
    <property type="evidence" value="ECO:0007669"/>
    <property type="project" value="TreeGrafter"/>
</dbReference>
<dbReference type="GO" id="GO:0001764">
    <property type="term" value="P:neuron migration"/>
    <property type="evidence" value="ECO:0007669"/>
    <property type="project" value="TreeGrafter"/>
</dbReference>